<reference evidence="3" key="1">
    <citation type="journal article" date="2020" name="Stud. Mycol.">
        <title>101 Dothideomycetes genomes: a test case for predicting lifestyles and emergence of pathogens.</title>
        <authorList>
            <person name="Haridas S."/>
            <person name="Albert R."/>
            <person name="Binder M."/>
            <person name="Bloem J."/>
            <person name="Labutti K."/>
            <person name="Salamov A."/>
            <person name="Andreopoulos B."/>
            <person name="Baker S."/>
            <person name="Barry K."/>
            <person name="Bills G."/>
            <person name="Bluhm B."/>
            <person name="Cannon C."/>
            <person name="Castanera R."/>
            <person name="Culley D."/>
            <person name="Daum C."/>
            <person name="Ezra D."/>
            <person name="Gonzalez J."/>
            <person name="Henrissat B."/>
            <person name="Kuo A."/>
            <person name="Liang C."/>
            <person name="Lipzen A."/>
            <person name="Lutzoni F."/>
            <person name="Magnuson J."/>
            <person name="Mondo S."/>
            <person name="Nolan M."/>
            <person name="Ohm R."/>
            <person name="Pangilinan J."/>
            <person name="Park H.-J."/>
            <person name="Ramirez L."/>
            <person name="Alfaro M."/>
            <person name="Sun H."/>
            <person name="Tritt A."/>
            <person name="Yoshinaga Y."/>
            <person name="Zwiers L.-H."/>
            <person name="Turgeon B."/>
            <person name="Goodwin S."/>
            <person name="Spatafora J."/>
            <person name="Crous P."/>
            <person name="Grigoriev I."/>
        </authorList>
    </citation>
    <scope>NUCLEOTIDE SEQUENCE</scope>
    <source>
        <strain evidence="3">CBS 107.79</strain>
    </source>
</reference>
<dbReference type="Pfam" id="PF07859">
    <property type="entry name" value="Abhydrolase_3"/>
    <property type="match status" value="1"/>
</dbReference>
<proteinExistence type="predicted"/>
<protein>
    <submittedName>
        <fullName evidence="3">Alpha/beta hydrolase fold-3 domain-containing protein</fullName>
    </submittedName>
</protein>
<dbReference type="InterPro" id="IPR013094">
    <property type="entry name" value="AB_hydrolase_3"/>
</dbReference>
<dbReference type="InterPro" id="IPR029058">
    <property type="entry name" value="AB_hydrolase_fold"/>
</dbReference>
<keyword evidence="4" id="KW-1185">Reference proteome</keyword>
<dbReference type="Gene3D" id="3.40.50.1820">
    <property type="entry name" value="alpha/beta hydrolase"/>
    <property type="match status" value="1"/>
</dbReference>
<dbReference type="PANTHER" id="PTHR48081">
    <property type="entry name" value="AB HYDROLASE SUPERFAMILY PROTEIN C4A8.06C"/>
    <property type="match status" value="1"/>
</dbReference>
<dbReference type="SUPFAM" id="SSF53474">
    <property type="entry name" value="alpha/beta-Hydrolases"/>
    <property type="match status" value="1"/>
</dbReference>
<accession>A0A6A5VW55</accession>
<name>A0A6A5VW55_9PLEO</name>
<dbReference type="EMBL" id="ML976657">
    <property type="protein sequence ID" value="KAF1979982.1"/>
    <property type="molecule type" value="Genomic_DNA"/>
</dbReference>
<organism evidence="3 4">
    <name type="scientific">Bimuria novae-zelandiae CBS 107.79</name>
    <dbReference type="NCBI Taxonomy" id="1447943"/>
    <lineage>
        <taxon>Eukaryota</taxon>
        <taxon>Fungi</taxon>
        <taxon>Dikarya</taxon>
        <taxon>Ascomycota</taxon>
        <taxon>Pezizomycotina</taxon>
        <taxon>Dothideomycetes</taxon>
        <taxon>Pleosporomycetidae</taxon>
        <taxon>Pleosporales</taxon>
        <taxon>Massarineae</taxon>
        <taxon>Didymosphaeriaceae</taxon>
        <taxon>Bimuria</taxon>
    </lineage>
</organism>
<dbReference type="GO" id="GO:0016787">
    <property type="term" value="F:hydrolase activity"/>
    <property type="evidence" value="ECO:0007669"/>
    <property type="project" value="UniProtKB-KW"/>
</dbReference>
<dbReference type="Proteomes" id="UP000800036">
    <property type="component" value="Unassembled WGS sequence"/>
</dbReference>
<dbReference type="OrthoDB" id="433474at2759"/>
<evidence type="ECO:0000256" key="1">
    <source>
        <dbReference type="ARBA" id="ARBA00022801"/>
    </source>
</evidence>
<gene>
    <name evidence="3" type="ORF">BU23DRAFT_637653</name>
</gene>
<dbReference type="PANTHER" id="PTHR48081:SF8">
    <property type="entry name" value="ALPHA_BETA HYDROLASE FOLD-3 DOMAIN-CONTAINING PROTEIN-RELATED"/>
    <property type="match status" value="1"/>
</dbReference>
<dbReference type="AlphaFoldDB" id="A0A6A5VW55"/>
<keyword evidence="1 3" id="KW-0378">Hydrolase</keyword>
<evidence type="ECO:0000313" key="4">
    <source>
        <dbReference type="Proteomes" id="UP000800036"/>
    </source>
</evidence>
<sequence>MSDSVYLDPLNQAVADQLATEPPIADLTVPEFRAFFERVQQHEPIPGVTRTNFTVPFEDGVEAFVFKADGAATNELPVIFYLHGGGWKGGNVNIYDSICRELALQTGYAVVFPEYTLAPEARYPTQQEQCYATVKYVSEHGHEHGLSREKFAIVGDSAGGQLAVATTLLASTRNDGIKFGVQVLLHPITDTVTSDRDTPSAFHFFNGPFNTVPFMRGAIDTYIPIATDRESELASPQKISAEHAAKQPPTLIISSAVDVLRDDGLLFGEILQKAGVDCAVVVAHGQLHVSLVLEATRKGPTPRAMMRLVATKIKETLS</sequence>
<evidence type="ECO:0000259" key="2">
    <source>
        <dbReference type="Pfam" id="PF07859"/>
    </source>
</evidence>
<evidence type="ECO:0000313" key="3">
    <source>
        <dbReference type="EMBL" id="KAF1979982.1"/>
    </source>
</evidence>
<dbReference type="InterPro" id="IPR050300">
    <property type="entry name" value="GDXG_lipolytic_enzyme"/>
</dbReference>
<feature type="domain" description="Alpha/beta hydrolase fold-3" evidence="2">
    <location>
        <begin position="79"/>
        <end position="289"/>
    </location>
</feature>